<proteinExistence type="predicted"/>
<evidence type="ECO:0000313" key="2">
    <source>
        <dbReference type="EMBL" id="CCU56314.1"/>
    </source>
</evidence>
<accession>A0A916KQ70</accession>
<feature type="transmembrane region" description="Helical" evidence="1">
    <location>
        <begin position="29"/>
        <end position="50"/>
    </location>
</feature>
<evidence type="ECO:0000313" key="3">
    <source>
        <dbReference type="Proteomes" id="UP000792671"/>
    </source>
</evidence>
<keyword evidence="1" id="KW-0812">Transmembrane</keyword>
<reference evidence="2 3" key="1">
    <citation type="journal article" date="2013" name="J. Virol.">
        <title>New Insights into the Evolution of Entomopoxvirinae from the Complete Genome Sequences of Four Entomopoxviruses Infecting Adoxophyes honmai, Choristoneura biennis, Choristoneura rosaceana, and Mythimna separata.</title>
        <authorList>
            <person name="Theze J."/>
            <person name="Takatsuka J."/>
            <person name="Li Z."/>
            <person name="Gallais J."/>
            <person name="Doucet D."/>
            <person name="Arif B."/>
            <person name="Nakai M."/>
            <person name="Herniou E.A."/>
        </authorList>
    </citation>
    <scope>NUCLEOTIDE SEQUENCE [LARGE SCALE GENOMIC DNA]</scope>
</reference>
<organism evidence="2 3">
    <name type="scientific">Mythimna separata entomopoxvirus 'L'</name>
    <dbReference type="NCBI Taxonomy" id="1293572"/>
    <lineage>
        <taxon>Viruses</taxon>
        <taxon>Varidnaviria</taxon>
        <taxon>Bamfordvirae</taxon>
        <taxon>Nucleocytoviricota</taxon>
        <taxon>Pokkesviricetes</taxon>
        <taxon>Chitovirales</taxon>
        <taxon>Poxviridae</taxon>
        <taxon>Entomopoxvirinae</taxon>
        <taxon>Betaentomopoxvirus</taxon>
        <taxon>Betaentomopoxvirus mseparata</taxon>
        <taxon>Mythimna separata entomopoxvirus</taxon>
    </lineage>
</organism>
<dbReference type="KEGG" id="vg:15613738"/>
<gene>
    <name evidence="2" type="ORF">MYSEV_116</name>
</gene>
<evidence type="ECO:0000256" key="1">
    <source>
        <dbReference type="SAM" id="Phobius"/>
    </source>
</evidence>
<protein>
    <submittedName>
        <fullName evidence="2">Uncharacterized protein</fullName>
    </submittedName>
</protein>
<keyword evidence="1" id="KW-1133">Transmembrane helix</keyword>
<keyword evidence="3" id="KW-1185">Reference proteome</keyword>
<dbReference type="EMBL" id="HF679134">
    <property type="protein sequence ID" value="CCU56314.1"/>
    <property type="molecule type" value="Genomic_DNA"/>
</dbReference>
<dbReference type="GeneID" id="15613738"/>
<keyword evidence="1" id="KW-0472">Membrane</keyword>
<sequence length="60" mass="6911">MFGAFSGEDIINLPSSPCSPDIFLIRTCLYLKLNFVISNFTILMLSILIYKLHLYFHNVL</sequence>
<name>A0A916KQ70_9POXV</name>
<dbReference type="RefSeq" id="YP_008003633.1">
    <property type="nucleotide sequence ID" value="NC_021246.1"/>
</dbReference>
<dbReference type="Proteomes" id="UP000792671">
    <property type="component" value="Genome"/>
</dbReference>